<protein>
    <submittedName>
        <fullName evidence="2">Uncharacterized protein</fullName>
    </submittedName>
</protein>
<feature type="compositionally biased region" description="Basic residues" evidence="1">
    <location>
        <begin position="226"/>
        <end position="236"/>
    </location>
</feature>
<feature type="region of interest" description="Disordered" evidence="1">
    <location>
        <begin position="220"/>
        <end position="246"/>
    </location>
</feature>
<name>A0A139ALM8_GONPJ</name>
<reference evidence="2 3" key="1">
    <citation type="journal article" date="2015" name="Genome Biol. Evol.">
        <title>Phylogenomic analyses indicate that early fungi evolved digesting cell walls of algal ancestors of land plants.</title>
        <authorList>
            <person name="Chang Y."/>
            <person name="Wang S."/>
            <person name="Sekimoto S."/>
            <person name="Aerts A.L."/>
            <person name="Choi C."/>
            <person name="Clum A."/>
            <person name="LaButti K.M."/>
            <person name="Lindquist E.A."/>
            <person name="Yee Ngan C."/>
            <person name="Ohm R.A."/>
            <person name="Salamov A.A."/>
            <person name="Grigoriev I.V."/>
            <person name="Spatafora J.W."/>
            <person name="Berbee M.L."/>
        </authorList>
    </citation>
    <scope>NUCLEOTIDE SEQUENCE [LARGE SCALE GENOMIC DNA]</scope>
    <source>
        <strain evidence="2 3">JEL478</strain>
    </source>
</reference>
<evidence type="ECO:0000313" key="2">
    <source>
        <dbReference type="EMBL" id="KXS17413.1"/>
    </source>
</evidence>
<dbReference type="Proteomes" id="UP000070544">
    <property type="component" value="Unassembled WGS sequence"/>
</dbReference>
<keyword evidence="3" id="KW-1185">Reference proteome</keyword>
<evidence type="ECO:0000256" key="1">
    <source>
        <dbReference type="SAM" id="MobiDB-lite"/>
    </source>
</evidence>
<dbReference type="AlphaFoldDB" id="A0A139ALM8"/>
<gene>
    <name evidence="2" type="ORF">M427DRAFT_43069</name>
</gene>
<evidence type="ECO:0000313" key="3">
    <source>
        <dbReference type="Proteomes" id="UP000070544"/>
    </source>
</evidence>
<accession>A0A139ALM8</accession>
<proteinExistence type="predicted"/>
<sequence length="246" mass="27340">MGTAIKALDGVLFPNLEKVTFSLTKEESFEDLANALSEEDNWLSSPKRSLQTLTFVPTASDIPAVGKRLCQVTLGIARVALATDLRSFAEPDAKLDWVCGIRNESEEDEVMQIYRRYDGDSDDDNHWDDDWTGFDREAYLEGCGRVVTTCRRCGVPAGWKICGMDGCHNTYCPNDLPESCYAMRSFSPAVTTEARTTESGVNLMPVSPIARIAKRPTIVGVGTSAGRRRTTRRREARQKSSKEKDN</sequence>
<organism evidence="2 3">
    <name type="scientific">Gonapodya prolifera (strain JEL478)</name>
    <name type="common">Monoblepharis prolifera</name>
    <dbReference type="NCBI Taxonomy" id="1344416"/>
    <lineage>
        <taxon>Eukaryota</taxon>
        <taxon>Fungi</taxon>
        <taxon>Fungi incertae sedis</taxon>
        <taxon>Chytridiomycota</taxon>
        <taxon>Chytridiomycota incertae sedis</taxon>
        <taxon>Monoblepharidomycetes</taxon>
        <taxon>Monoblepharidales</taxon>
        <taxon>Gonapodyaceae</taxon>
        <taxon>Gonapodya</taxon>
    </lineage>
</organism>
<dbReference type="EMBL" id="KQ965747">
    <property type="protein sequence ID" value="KXS17413.1"/>
    <property type="molecule type" value="Genomic_DNA"/>
</dbReference>
<feature type="compositionally biased region" description="Basic and acidic residues" evidence="1">
    <location>
        <begin position="237"/>
        <end position="246"/>
    </location>
</feature>